<keyword evidence="1" id="KW-1133">Transmembrane helix</keyword>
<organism evidence="2 3">
    <name type="scientific">Methanolobus zinderi</name>
    <dbReference type="NCBI Taxonomy" id="536044"/>
    <lineage>
        <taxon>Archaea</taxon>
        <taxon>Methanobacteriati</taxon>
        <taxon>Methanobacteriota</taxon>
        <taxon>Stenosarchaea group</taxon>
        <taxon>Methanomicrobia</taxon>
        <taxon>Methanosarcinales</taxon>
        <taxon>Methanosarcinaceae</taxon>
        <taxon>Methanolobus</taxon>
    </lineage>
</organism>
<dbReference type="KEGG" id="mzi:HWN40_00160"/>
<evidence type="ECO:0000313" key="2">
    <source>
        <dbReference type="EMBL" id="QLC48801.1"/>
    </source>
</evidence>
<dbReference type="AlphaFoldDB" id="A0A7D5I399"/>
<keyword evidence="3" id="KW-1185">Reference proteome</keyword>
<dbReference type="PROSITE" id="PS51257">
    <property type="entry name" value="PROKAR_LIPOPROTEIN"/>
    <property type="match status" value="1"/>
</dbReference>
<dbReference type="Proteomes" id="UP000509594">
    <property type="component" value="Chromosome"/>
</dbReference>
<dbReference type="EMBL" id="CP058215">
    <property type="protein sequence ID" value="QLC48801.1"/>
    <property type="molecule type" value="Genomic_DNA"/>
</dbReference>
<reference evidence="2 3" key="1">
    <citation type="submission" date="2020-06" db="EMBL/GenBank/DDBJ databases">
        <title>Methanolobus halotolerans sp. nov., isolated from a saline lake Tus in Siberia.</title>
        <authorList>
            <person name="Shen Y."/>
            <person name="Chen S.-C."/>
            <person name="Lai M.-C."/>
            <person name="Huang H.-H."/>
            <person name="Chiu H.-H."/>
            <person name="Tang S.-L."/>
            <person name="Rogozin D.Y."/>
            <person name="Degermendzhy A.G."/>
        </authorList>
    </citation>
    <scope>NUCLEOTIDE SEQUENCE [LARGE SCALE GENOMIC DNA]</scope>
    <source>
        <strain evidence="2 3">DSM 21339</strain>
    </source>
</reference>
<gene>
    <name evidence="2" type="ORF">HWN40_00160</name>
</gene>
<keyword evidence="1" id="KW-0472">Membrane</keyword>
<evidence type="ECO:0000256" key="1">
    <source>
        <dbReference type="SAM" id="Phobius"/>
    </source>
</evidence>
<protein>
    <submittedName>
        <fullName evidence="2">Uncharacterized protein</fullName>
    </submittedName>
</protein>
<name>A0A7D5I399_9EURY</name>
<accession>A0A7D5I399</accession>
<keyword evidence="1" id="KW-0812">Transmembrane</keyword>
<dbReference type="RefSeq" id="WP_176963864.1">
    <property type="nucleotide sequence ID" value="NZ_CP058215.1"/>
</dbReference>
<feature type="transmembrane region" description="Helical" evidence="1">
    <location>
        <begin position="12"/>
        <end position="32"/>
    </location>
</feature>
<proteinExistence type="predicted"/>
<sequence length="222" mass="24796">MGKIPIQKLKNTVIILLSVYLAISLSGCLILNSGTDSAGNSEFFEGHRELTIHENESEGLTAHSYPEIEYVSYDYLPKKSDVIIIGTMKEFLPSKWNTADVKRPHDSIEDFESNDVIYTDVVITVNEYLKNQLDEDEVIVRILTGTVDNDVSTADYEASFQPGENVLLYLVEDDWKYTKDIGPKHYFVLGSMQGKLTLKDDGTAVGPHGNISLSTLVEMIPD</sequence>
<dbReference type="OrthoDB" id="125552at2157"/>
<evidence type="ECO:0000313" key="3">
    <source>
        <dbReference type="Proteomes" id="UP000509594"/>
    </source>
</evidence>
<dbReference type="GeneID" id="55820041"/>